<evidence type="ECO:0000313" key="2">
    <source>
        <dbReference type="EMBL" id="GIH16085.1"/>
    </source>
</evidence>
<evidence type="ECO:0000313" key="3">
    <source>
        <dbReference type="Proteomes" id="UP000642748"/>
    </source>
</evidence>
<dbReference type="SMART" id="SM00530">
    <property type="entry name" value="HTH_XRE"/>
    <property type="match status" value="1"/>
</dbReference>
<dbReference type="Pfam" id="PF13560">
    <property type="entry name" value="HTH_31"/>
    <property type="match status" value="1"/>
</dbReference>
<dbReference type="PROSITE" id="PS50943">
    <property type="entry name" value="HTH_CROC1"/>
    <property type="match status" value="1"/>
</dbReference>
<dbReference type="SUPFAM" id="SSF47413">
    <property type="entry name" value="lambda repressor-like DNA-binding domains"/>
    <property type="match status" value="1"/>
</dbReference>
<dbReference type="CDD" id="cd00093">
    <property type="entry name" value="HTH_XRE"/>
    <property type="match status" value="1"/>
</dbReference>
<dbReference type="InterPro" id="IPR010982">
    <property type="entry name" value="Lambda_DNA-bd_dom_sf"/>
</dbReference>
<comment type="caution">
    <text evidence="2">The sequence shown here is derived from an EMBL/GenBank/DDBJ whole genome shotgun (WGS) entry which is preliminary data.</text>
</comment>
<evidence type="ECO:0000259" key="1">
    <source>
        <dbReference type="PROSITE" id="PS50943"/>
    </source>
</evidence>
<name>A0A8J3QUK9_9ACTN</name>
<reference evidence="2" key="1">
    <citation type="submission" date="2021-01" db="EMBL/GenBank/DDBJ databases">
        <title>Whole genome shotgun sequence of Rugosimonospora africana NBRC 104875.</title>
        <authorList>
            <person name="Komaki H."/>
            <person name="Tamura T."/>
        </authorList>
    </citation>
    <scope>NUCLEOTIDE SEQUENCE</scope>
    <source>
        <strain evidence="2">NBRC 104875</strain>
    </source>
</reference>
<dbReference type="InterPro" id="IPR043917">
    <property type="entry name" value="DUF5753"/>
</dbReference>
<protein>
    <submittedName>
        <fullName evidence="2">Transcriptional regulator</fullName>
    </submittedName>
</protein>
<dbReference type="AlphaFoldDB" id="A0A8J3QUK9"/>
<organism evidence="2 3">
    <name type="scientific">Rugosimonospora africana</name>
    <dbReference type="NCBI Taxonomy" id="556532"/>
    <lineage>
        <taxon>Bacteria</taxon>
        <taxon>Bacillati</taxon>
        <taxon>Actinomycetota</taxon>
        <taxon>Actinomycetes</taxon>
        <taxon>Micromonosporales</taxon>
        <taxon>Micromonosporaceae</taxon>
        <taxon>Rugosimonospora</taxon>
    </lineage>
</organism>
<dbReference type="GO" id="GO:0003677">
    <property type="term" value="F:DNA binding"/>
    <property type="evidence" value="ECO:0007669"/>
    <property type="project" value="InterPro"/>
</dbReference>
<keyword evidence="3" id="KW-1185">Reference proteome</keyword>
<dbReference type="Pfam" id="PF19054">
    <property type="entry name" value="DUF5753"/>
    <property type="match status" value="1"/>
</dbReference>
<dbReference type="InterPro" id="IPR001387">
    <property type="entry name" value="Cro/C1-type_HTH"/>
</dbReference>
<gene>
    <name evidence="2" type="ORF">Raf01_42570</name>
</gene>
<sequence>MSSTAQEAKEALGARLREIRKDAGLSGRALAALAGWHFTKVSKLEAARQNPSDDDMRTWCHHCGAEDQVPDLIATLRNIESQYIEWRRMLRAGTKRRQEIQRKWEHEAQLLRIYEPLLIPGLLHTAAYATKIVSTAVGFYGIPDDVEQSVETRLDRQDALYAGIRRIHIIIGEQALKTRLGDVQILQGQLGRVLEASTLARLRLGIIPTATEYEVWPIHAFHIFDQRMVRIETYTAELTVTQPREIALYSKAFEGLARSAVYGQAARNLITQALNDLSESGN</sequence>
<feature type="domain" description="HTH cro/C1-type" evidence="1">
    <location>
        <begin position="16"/>
        <end position="72"/>
    </location>
</feature>
<accession>A0A8J3QUK9</accession>
<proteinExistence type="predicted"/>
<dbReference type="Proteomes" id="UP000642748">
    <property type="component" value="Unassembled WGS sequence"/>
</dbReference>
<dbReference type="Gene3D" id="1.10.260.40">
    <property type="entry name" value="lambda repressor-like DNA-binding domains"/>
    <property type="match status" value="1"/>
</dbReference>
<dbReference type="RefSeq" id="WP_203919679.1">
    <property type="nucleotide sequence ID" value="NZ_BONZ01000039.1"/>
</dbReference>
<dbReference type="EMBL" id="BONZ01000039">
    <property type="protein sequence ID" value="GIH16085.1"/>
    <property type="molecule type" value="Genomic_DNA"/>
</dbReference>